<dbReference type="RefSeq" id="WP_147866706.1">
    <property type="nucleotide sequence ID" value="NZ_CP036264.1"/>
</dbReference>
<dbReference type="EMBL" id="CP036264">
    <property type="protein sequence ID" value="QEF96968.1"/>
    <property type="molecule type" value="Genomic_DNA"/>
</dbReference>
<reference evidence="1 2" key="1">
    <citation type="submission" date="2019-02" db="EMBL/GenBank/DDBJ databases">
        <title>Planctomycetal bacteria perform biofilm scaping via a novel small molecule.</title>
        <authorList>
            <person name="Jeske O."/>
            <person name="Boedeker C."/>
            <person name="Wiegand S."/>
            <person name="Breitling P."/>
            <person name="Kallscheuer N."/>
            <person name="Jogler M."/>
            <person name="Rohde M."/>
            <person name="Petersen J."/>
            <person name="Medema M.H."/>
            <person name="Surup F."/>
            <person name="Jogler C."/>
        </authorList>
    </citation>
    <scope>NUCLEOTIDE SEQUENCE [LARGE SCALE GENOMIC DNA]</scope>
    <source>
        <strain evidence="1 2">Mal15</strain>
    </source>
</reference>
<dbReference type="AlphaFoldDB" id="A0A5B9M6Y1"/>
<accession>A0A5B9M6Y1</accession>
<gene>
    <name evidence="1" type="ORF">Mal15_09980</name>
</gene>
<dbReference type="KEGG" id="smam:Mal15_09980"/>
<keyword evidence="2" id="KW-1185">Reference proteome</keyword>
<organism evidence="1 2">
    <name type="scientific">Stieleria maiorica</name>
    <dbReference type="NCBI Taxonomy" id="2795974"/>
    <lineage>
        <taxon>Bacteria</taxon>
        <taxon>Pseudomonadati</taxon>
        <taxon>Planctomycetota</taxon>
        <taxon>Planctomycetia</taxon>
        <taxon>Pirellulales</taxon>
        <taxon>Pirellulaceae</taxon>
        <taxon>Stieleria</taxon>
    </lineage>
</organism>
<sequence length="363" mass="39175">MHEDLLGYLLGALEPDEMQRVSDWLRDNPEGREQLAEIQRCLEPLEQCDDVVNGPDFDGPSEDLLARTLAAIPDGIPPMGETSDSPVKPPAPVMLTDVDLSGEAGAGGNRWNMMDSIGGLLSVATLLALLLPTIAAGRFEARKVACEDRLRRNWNALMQYVYRSEHGRLPEVAESGPEAFAGMFAIRLADAGLLDEPDLRWCPSADLPAFAPIGDSTLAEPTSVALSTLPSVQSLHQMSVNELKQVQQLAGGHYAYTLGVIGDQGFSSPRFEARASFAVMSDAPLGPASHADDPGKLRFSHSGQGINVLYEDGSIRFIRAEALDSMPDHPLFNHHGASEAGVNIDDASLSPSWRPPFTISIQR</sequence>
<evidence type="ECO:0000313" key="2">
    <source>
        <dbReference type="Proteomes" id="UP000321353"/>
    </source>
</evidence>
<name>A0A5B9M6Y1_9BACT</name>
<proteinExistence type="predicted"/>
<protein>
    <submittedName>
        <fullName evidence="1">Uncharacterized protein</fullName>
    </submittedName>
</protein>
<evidence type="ECO:0000313" key="1">
    <source>
        <dbReference type="EMBL" id="QEF96968.1"/>
    </source>
</evidence>
<dbReference type="Proteomes" id="UP000321353">
    <property type="component" value="Chromosome"/>
</dbReference>